<protein>
    <submittedName>
        <fullName evidence="1">Uncharacterized protein</fullName>
    </submittedName>
</protein>
<proteinExistence type="predicted"/>
<gene>
    <name evidence="1" type="ORF">Airi02_039320</name>
</gene>
<reference evidence="1" key="1">
    <citation type="submission" date="2023-03" db="EMBL/GenBank/DDBJ databases">
        <title>Actinoallomurus iriomotensis NBRC 103684.</title>
        <authorList>
            <person name="Ichikawa N."/>
            <person name="Sato H."/>
            <person name="Tonouchi N."/>
        </authorList>
    </citation>
    <scope>NUCLEOTIDE SEQUENCE</scope>
    <source>
        <strain evidence="1">NBRC 103684</strain>
    </source>
</reference>
<sequence>MCSGGPYEWLRNADDAVLDQFAAELTEDLPLDDPMIVEVRYWLRRMRDDARRRHNESR</sequence>
<keyword evidence="2" id="KW-1185">Reference proteome</keyword>
<dbReference type="EMBL" id="BSTK01000005">
    <property type="protein sequence ID" value="GLY86003.1"/>
    <property type="molecule type" value="Genomic_DNA"/>
</dbReference>
<dbReference type="Proteomes" id="UP001165074">
    <property type="component" value="Unassembled WGS sequence"/>
</dbReference>
<comment type="caution">
    <text evidence="1">The sequence shown here is derived from an EMBL/GenBank/DDBJ whole genome shotgun (WGS) entry which is preliminary data.</text>
</comment>
<accession>A0A9W6VUV0</accession>
<organism evidence="1 2">
    <name type="scientific">Actinoallomurus iriomotensis</name>
    <dbReference type="NCBI Taxonomy" id="478107"/>
    <lineage>
        <taxon>Bacteria</taxon>
        <taxon>Bacillati</taxon>
        <taxon>Actinomycetota</taxon>
        <taxon>Actinomycetes</taxon>
        <taxon>Streptosporangiales</taxon>
        <taxon>Thermomonosporaceae</taxon>
        <taxon>Actinoallomurus</taxon>
    </lineage>
</organism>
<dbReference type="RefSeq" id="WP_285573465.1">
    <property type="nucleotide sequence ID" value="NZ_BSTK01000005.1"/>
</dbReference>
<evidence type="ECO:0000313" key="2">
    <source>
        <dbReference type="Proteomes" id="UP001165074"/>
    </source>
</evidence>
<name>A0A9W6VUV0_9ACTN</name>
<dbReference type="AlphaFoldDB" id="A0A9W6VUV0"/>
<evidence type="ECO:0000313" key="1">
    <source>
        <dbReference type="EMBL" id="GLY86003.1"/>
    </source>
</evidence>